<dbReference type="PANTHER" id="PTHR38030">
    <property type="entry name" value="PROTOPORPHYRINOGEN IX DEHYDROGENASE [MENAQUINONE]"/>
    <property type="match status" value="1"/>
</dbReference>
<evidence type="ECO:0000259" key="1">
    <source>
        <dbReference type="Pfam" id="PF12724"/>
    </source>
</evidence>
<gene>
    <name evidence="2" type="ORF">SAMN05444003_0413</name>
</gene>
<dbReference type="GO" id="GO:0010181">
    <property type="term" value="F:FMN binding"/>
    <property type="evidence" value="ECO:0007669"/>
    <property type="project" value="TreeGrafter"/>
</dbReference>
<sequence length="181" mass="19838">MANQRVLVTYAIGHGSTASVAGLIAEGFKDFVTDVDVLHIDAAANPNRYDAVVIGSPIRYDRCLRCANAYVEAHELALATRPVAYFFTCMALSVPSGNAQGRRYAERIAAQNRNVTPVCIGQFAGALDFEKFPGPMHLPVRLLLKILGVNSGDFLDPDAIRIWSHHCFASFQLKETKETKL</sequence>
<dbReference type="RefSeq" id="WP_165611570.1">
    <property type="nucleotide sequence ID" value="NZ_FQXB01000001.1"/>
</dbReference>
<dbReference type="Pfam" id="PF12724">
    <property type="entry name" value="Flavodoxin_5"/>
    <property type="match status" value="1"/>
</dbReference>
<dbReference type="InterPro" id="IPR026816">
    <property type="entry name" value="Flavodoxin_dom"/>
</dbReference>
<feature type="domain" description="Flavodoxin" evidence="1">
    <location>
        <begin position="7"/>
        <end position="132"/>
    </location>
</feature>
<name>A0A1M5LPT0_9RHOB</name>
<dbReference type="EMBL" id="FQXB01000001">
    <property type="protein sequence ID" value="SHG67061.1"/>
    <property type="molecule type" value="Genomic_DNA"/>
</dbReference>
<dbReference type="GO" id="GO:0006783">
    <property type="term" value="P:heme biosynthetic process"/>
    <property type="evidence" value="ECO:0007669"/>
    <property type="project" value="TreeGrafter"/>
</dbReference>
<dbReference type="GO" id="GO:0070819">
    <property type="term" value="F:menaquinone-dependent protoporphyrinogen oxidase activity"/>
    <property type="evidence" value="ECO:0007669"/>
    <property type="project" value="TreeGrafter"/>
</dbReference>
<dbReference type="SUPFAM" id="SSF52218">
    <property type="entry name" value="Flavoproteins"/>
    <property type="match status" value="1"/>
</dbReference>
<dbReference type="STRING" id="1508389.SAMN05444003_0413"/>
<dbReference type="AlphaFoldDB" id="A0A1M5LPT0"/>
<organism evidence="2 3">
    <name type="scientific">Cognatiyoonia sediminum</name>
    <dbReference type="NCBI Taxonomy" id="1508389"/>
    <lineage>
        <taxon>Bacteria</taxon>
        <taxon>Pseudomonadati</taxon>
        <taxon>Pseudomonadota</taxon>
        <taxon>Alphaproteobacteria</taxon>
        <taxon>Rhodobacterales</taxon>
        <taxon>Paracoccaceae</taxon>
        <taxon>Cognatiyoonia</taxon>
    </lineage>
</organism>
<dbReference type="InterPro" id="IPR052200">
    <property type="entry name" value="Protoporphyrinogen_IX_DH"/>
</dbReference>
<evidence type="ECO:0000313" key="3">
    <source>
        <dbReference type="Proteomes" id="UP000184074"/>
    </source>
</evidence>
<dbReference type="PANTHER" id="PTHR38030:SF2">
    <property type="entry name" value="PROTOPORPHYRINOGEN IX DEHYDROGENASE [QUINONE]"/>
    <property type="match status" value="1"/>
</dbReference>
<accession>A0A1M5LPT0</accession>
<evidence type="ECO:0000313" key="2">
    <source>
        <dbReference type="EMBL" id="SHG67061.1"/>
    </source>
</evidence>
<reference evidence="2 3" key="1">
    <citation type="submission" date="2016-11" db="EMBL/GenBank/DDBJ databases">
        <authorList>
            <person name="Jaros S."/>
            <person name="Januszkiewicz K."/>
            <person name="Wedrychowicz H."/>
        </authorList>
    </citation>
    <scope>NUCLEOTIDE SEQUENCE [LARGE SCALE GENOMIC DNA]</scope>
    <source>
        <strain evidence="2 3">DSM 28715</strain>
    </source>
</reference>
<dbReference type="Gene3D" id="3.40.50.360">
    <property type="match status" value="1"/>
</dbReference>
<dbReference type="Proteomes" id="UP000184074">
    <property type="component" value="Unassembled WGS sequence"/>
</dbReference>
<protein>
    <submittedName>
        <fullName evidence="2">Protoporphyrinogen IX oxidase, menaquinone-dependent (Flavodoxin domain)</fullName>
    </submittedName>
</protein>
<dbReference type="InterPro" id="IPR029039">
    <property type="entry name" value="Flavoprotein-like_sf"/>
</dbReference>
<keyword evidence="3" id="KW-1185">Reference proteome</keyword>
<proteinExistence type="predicted"/>